<proteinExistence type="predicted"/>
<dbReference type="PROSITE" id="PS50297">
    <property type="entry name" value="ANK_REP_REGION"/>
    <property type="match status" value="1"/>
</dbReference>
<evidence type="ECO:0000313" key="1">
    <source>
        <dbReference type="EMBL" id="CAF2860944.1"/>
    </source>
</evidence>
<accession>A0A7R8H4K3</accession>
<dbReference type="InterPro" id="IPR036770">
    <property type="entry name" value="Ankyrin_rpt-contain_sf"/>
</dbReference>
<keyword evidence="1" id="KW-0808">Transferase</keyword>
<dbReference type="AlphaFoldDB" id="A0A7R8H4K3"/>
<evidence type="ECO:0000313" key="2">
    <source>
        <dbReference type="Proteomes" id="UP000675881"/>
    </source>
</evidence>
<name>A0A7R8H4K3_LEPSM</name>
<dbReference type="Gene3D" id="1.25.40.20">
    <property type="entry name" value="Ankyrin repeat-containing domain"/>
    <property type="match status" value="1"/>
</dbReference>
<keyword evidence="2" id="KW-1185">Reference proteome</keyword>
<dbReference type="OrthoDB" id="2157354at2759"/>
<protein>
    <submittedName>
        <fullName evidence="1">ILK</fullName>
        <ecNumber evidence="1">2.7.11.1</ecNumber>
    </submittedName>
</protein>
<organism evidence="1 2">
    <name type="scientific">Lepeophtheirus salmonis</name>
    <name type="common">Salmon louse</name>
    <name type="synonym">Caligus salmonis</name>
    <dbReference type="NCBI Taxonomy" id="72036"/>
    <lineage>
        <taxon>Eukaryota</taxon>
        <taxon>Metazoa</taxon>
        <taxon>Ecdysozoa</taxon>
        <taxon>Arthropoda</taxon>
        <taxon>Crustacea</taxon>
        <taxon>Multicrustacea</taxon>
        <taxon>Hexanauplia</taxon>
        <taxon>Copepoda</taxon>
        <taxon>Siphonostomatoida</taxon>
        <taxon>Caligidae</taxon>
        <taxon>Lepeophtheirus</taxon>
    </lineage>
</organism>
<dbReference type="EC" id="2.7.11.1" evidence="1"/>
<sequence>MNKRSKESNAQNLLHFKIILQKMSEMVSEINKYNCGGMTFIQKSSEYGLPSFVEALWIRDVILKLHSWINPTIPILLAAAGGQAGVFKDVFGGENIIHWILKKSQRDRPDADYQDCASIILLSKDLDDELSLIINDADELGNVPLHYATQIWGQEVVKRLLELGANIGIINQWGERPIDKILPETLEEFFDESGLQSKYDVTNEDLK</sequence>
<dbReference type="Proteomes" id="UP000675881">
    <property type="component" value="Chromosome 15"/>
</dbReference>
<dbReference type="GO" id="GO:0004674">
    <property type="term" value="F:protein serine/threonine kinase activity"/>
    <property type="evidence" value="ECO:0007669"/>
    <property type="project" value="UniProtKB-EC"/>
</dbReference>
<gene>
    <name evidence="1" type="ORF">LSAA_5781</name>
</gene>
<dbReference type="SUPFAM" id="SSF48403">
    <property type="entry name" value="Ankyrin repeat"/>
    <property type="match status" value="1"/>
</dbReference>
<dbReference type="PROSITE" id="PS50088">
    <property type="entry name" value="ANK_REPEAT"/>
    <property type="match status" value="1"/>
</dbReference>
<dbReference type="InterPro" id="IPR002110">
    <property type="entry name" value="Ankyrin_rpt"/>
</dbReference>
<dbReference type="EMBL" id="HG994594">
    <property type="protein sequence ID" value="CAF2860944.1"/>
    <property type="molecule type" value="Genomic_DNA"/>
</dbReference>
<reference evidence="1" key="1">
    <citation type="submission" date="2021-02" db="EMBL/GenBank/DDBJ databases">
        <authorList>
            <person name="Bekaert M."/>
        </authorList>
    </citation>
    <scope>NUCLEOTIDE SEQUENCE</scope>
    <source>
        <strain evidence="1">IoA-00</strain>
    </source>
</reference>
<dbReference type="Pfam" id="PF00023">
    <property type="entry name" value="Ank"/>
    <property type="match status" value="1"/>
</dbReference>